<name>A0A7C4GH59_UNCW3</name>
<comment type="caution">
    <text evidence="1">The sequence shown here is derived from an EMBL/GenBank/DDBJ whole genome shotgun (WGS) entry which is preliminary data.</text>
</comment>
<dbReference type="SUPFAM" id="SSF82771">
    <property type="entry name" value="GIY-YIG endonuclease"/>
    <property type="match status" value="1"/>
</dbReference>
<evidence type="ECO:0000313" key="1">
    <source>
        <dbReference type="EMBL" id="HGK28302.1"/>
    </source>
</evidence>
<evidence type="ECO:0008006" key="2">
    <source>
        <dbReference type="Google" id="ProtNLM"/>
    </source>
</evidence>
<dbReference type="InterPro" id="IPR035901">
    <property type="entry name" value="GIY-YIG_endonuc_sf"/>
</dbReference>
<dbReference type="EMBL" id="DSUT01000102">
    <property type="protein sequence ID" value="HGK28302.1"/>
    <property type="molecule type" value="Genomic_DNA"/>
</dbReference>
<dbReference type="AlphaFoldDB" id="A0A7C4GH59"/>
<reference evidence="1" key="1">
    <citation type="journal article" date="2020" name="mSystems">
        <title>Genome- and Community-Level Interaction Insights into Carbon Utilization and Element Cycling Functions of Hydrothermarchaeota in Hydrothermal Sediment.</title>
        <authorList>
            <person name="Zhou Z."/>
            <person name="Liu Y."/>
            <person name="Xu W."/>
            <person name="Pan J."/>
            <person name="Luo Z.H."/>
            <person name="Li M."/>
        </authorList>
    </citation>
    <scope>NUCLEOTIDE SEQUENCE [LARGE SCALE GENOMIC DNA]</scope>
    <source>
        <strain evidence="1">SpSt-488</strain>
    </source>
</reference>
<gene>
    <name evidence="1" type="ORF">ENS41_05035</name>
</gene>
<accession>A0A7C4GH59</accession>
<organism evidence="1">
    <name type="scientific">candidate division WOR-3 bacterium</name>
    <dbReference type="NCBI Taxonomy" id="2052148"/>
    <lineage>
        <taxon>Bacteria</taxon>
        <taxon>Bacteria division WOR-3</taxon>
    </lineage>
</organism>
<sequence>MKWRVLRRLDKDVVAHYVRPHRGVYMLTKSESGSPRYVGRASKLYERLSAHAQNGHYNFFTFEYIDSPRQCFVRECTLYHRHRKAIDNQNHPTADSGANWRCPVCGF</sequence>
<protein>
    <recommendedName>
        <fullName evidence="2">GIY-YIG domain-containing protein</fullName>
    </recommendedName>
</protein>
<proteinExistence type="predicted"/>